<organism evidence="8 9">
    <name type="scientific">Leptospira brenneri</name>
    <dbReference type="NCBI Taxonomy" id="2023182"/>
    <lineage>
        <taxon>Bacteria</taxon>
        <taxon>Pseudomonadati</taxon>
        <taxon>Spirochaetota</taxon>
        <taxon>Spirochaetia</taxon>
        <taxon>Leptospirales</taxon>
        <taxon>Leptospiraceae</taxon>
        <taxon>Leptospira</taxon>
    </lineage>
</organism>
<dbReference type="GO" id="GO:0003988">
    <property type="term" value="F:acetyl-CoA C-acyltransferase activity"/>
    <property type="evidence" value="ECO:0007669"/>
    <property type="project" value="UniProtKB-ARBA"/>
</dbReference>
<comment type="caution">
    <text evidence="8">The sequence shown here is derived from an EMBL/GenBank/DDBJ whole genome shotgun (WGS) entry which is preliminary data.</text>
</comment>
<keyword evidence="3 5" id="KW-0012">Acyltransferase</keyword>
<evidence type="ECO:0000256" key="1">
    <source>
        <dbReference type="ARBA" id="ARBA00010982"/>
    </source>
</evidence>
<dbReference type="SUPFAM" id="SSF53901">
    <property type="entry name" value="Thiolase-like"/>
    <property type="match status" value="2"/>
</dbReference>
<sequence length="393" mass="40818">MEQVYILGGLRSAFGSFGGTLKDMSAVDLGVEVSKAALQKTGVDPSLIEESIFGNVIPTGKDGIYLARHIGLKSGVPIASPALTLNRLCGSGMEAVIQAAKKIMLGEANTVLAGGVESMSNAPYVVRNARFGVRYGNTEFEDSLATGLTDVYVELPMGMTAENLADQYKISREEQDLWAATSQERAEEATNKGIFKDEIHAITINGKNPIVFDKDEFIKGKAGATKLANLKPAFKKDGTVTAGNASGINDGASALIVASASQAKKLGKEPLAIVKSWGHAGCDPAKMGIGPAIAIPAALQKAGLSLKDIGLVEVNEAFAAQYLAVQKELGLDPKITNVNGGAVAIGHPLGASGNRVTLTLALEMQRRGVKYGVASLCIGGGQGIAIVLENPKA</sequence>
<dbReference type="InterPro" id="IPR020610">
    <property type="entry name" value="Thiolase_AS"/>
</dbReference>
<evidence type="ECO:0000256" key="5">
    <source>
        <dbReference type="RuleBase" id="RU003557"/>
    </source>
</evidence>
<evidence type="ECO:0000313" key="9">
    <source>
        <dbReference type="Proteomes" id="UP000297891"/>
    </source>
</evidence>
<evidence type="ECO:0000256" key="2">
    <source>
        <dbReference type="ARBA" id="ARBA00022679"/>
    </source>
</evidence>
<feature type="domain" description="Thiolase C-terminal" evidence="7">
    <location>
        <begin position="269"/>
        <end position="389"/>
    </location>
</feature>
<feature type="active site" description="Proton acceptor" evidence="4">
    <location>
        <position position="347"/>
    </location>
</feature>
<dbReference type="InterPro" id="IPR020613">
    <property type="entry name" value="Thiolase_CS"/>
</dbReference>
<evidence type="ECO:0000313" key="8">
    <source>
        <dbReference type="EMBL" id="TGK96446.1"/>
    </source>
</evidence>
<dbReference type="AlphaFoldDB" id="A0A2M9Y469"/>
<dbReference type="NCBIfam" id="TIGR01930">
    <property type="entry name" value="AcCoA-C-Actrans"/>
    <property type="match status" value="1"/>
</dbReference>
<dbReference type="Pfam" id="PF00108">
    <property type="entry name" value="Thiolase_N"/>
    <property type="match status" value="1"/>
</dbReference>
<keyword evidence="2 5" id="KW-0808">Transferase</keyword>
<feature type="domain" description="Thiolase N-terminal" evidence="6">
    <location>
        <begin position="4"/>
        <end position="260"/>
    </location>
</feature>
<gene>
    <name evidence="8" type="ORF">EHQ30_07540</name>
</gene>
<dbReference type="InterPro" id="IPR002155">
    <property type="entry name" value="Thiolase"/>
</dbReference>
<dbReference type="RefSeq" id="WP_100789628.1">
    <property type="nucleotide sequence ID" value="NZ_NPDQ01000002.1"/>
</dbReference>
<keyword evidence="9" id="KW-1185">Reference proteome</keyword>
<dbReference type="EMBL" id="RQFP01000001">
    <property type="protein sequence ID" value="TGK96446.1"/>
    <property type="molecule type" value="Genomic_DNA"/>
</dbReference>
<dbReference type="InterPro" id="IPR020615">
    <property type="entry name" value="Thiolase_acyl_enz_int_AS"/>
</dbReference>
<evidence type="ECO:0000259" key="7">
    <source>
        <dbReference type="Pfam" id="PF02803"/>
    </source>
</evidence>
<evidence type="ECO:0000256" key="4">
    <source>
        <dbReference type="PIRSR" id="PIRSR000429-1"/>
    </source>
</evidence>
<feature type="active site" description="Acyl-thioester intermediate" evidence="4">
    <location>
        <position position="89"/>
    </location>
</feature>
<dbReference type="Gene3D" id="3.40.47.10">
    <property type="match status" value="1"/>
</dbReference>
<dbReference type="PANTHER" id="PTHR18919">
    <property type="entry name" value="ACETYL-COA C-ACYLTRANSFERASE"/>
    <property type="match status" value="1"/>
</dbReference>
<comment type="similarity">
    <text evidence="1 5">Belongs to the thiolase-like superfamily. Thiolase family.</text>
</comment>
<dbReference type="PROSITE" id="PS00737">
    <property type="entry name" value="THIOLASE_2"/>
    <property type="match status" value="1"/>
</dbReference>
<dbReference type="PIRSF" id="PIRSF000429">
    <property type="entry name" value="Ac-CoA_Ac_transf"/>
    <property type="match status" value="1"/>
</dbReference>
<dbReference type="FunFam" id="3.40.47.10:FF:000010">
    <property type="entry name" value="Acetyl-CoA acetyltransferase (Thiolase)"/>
    <property type="match status" value="1"/>
</dbReference>
<protein>
    <submittedName>
        <fullName evidence="8">Acetyl-CoA C-acetyltransferase</fullName>
    </submittedName>
</protein>
<dbReference type="InterPro" id="IPR020616">
    <property type="entry name" value="Thiolase_N"/>
</dbReference>
<dbReference type="PROSITE" id="PS00098">
    <property type="entry name" value="THIOLASE_1"/>
    <property type="match status" value="1"/>
</dbReference>
<dbReference type="Proteomes" id="UP000297891">
    <property type="component" value="Unassembled WGS sequence"/>
</dbReference>
<dbReference type="InterPro" id="IPR020617">
    <property type="entry name" value="Thiolase_C"/>
</dbReference>
<dbReference type="InterPro" id="IPR016039">
    <property type="entry name" value="Thiolase-like"/>
</dbReference>
<feature type="active site" description="Proton acceptor" evidence="4">
    <location>
        <position position="377"/>
    </location>
</feature>
<name>A0A2M9Y469_9LEPT</name>
<dbReference type="Pfam" id="PF02803">
    <property type="entry name" value="Thiolase_C"/>
    <property type="match status" value="1"/>
</dbReference>
<dbReference type="CDD" id="cd00751">
    <property type="entry name" value="thiolase"/>
    <property type="match status" value="1"/>
</dbReference>
<dbReference type="PANTHER" id="PTHR18919:SF107">
    <property type="entry name" value="ACETYL-COA ACETYLTRANSFERASE, CYTOSOLIC"/>
    <property type="match status" value="1"/>
</dbReference>
<evidence type="ECO:0000259" key="6">
    <source>
        <dbReference type="Pfam" id="PF00108"/>
    </source>
</evidence>
<dbReference type="OrthoDB" id="9764892at2"/>
<proteinExistence type="inferred from homology"/>
<reference evidence="8" key="1">
    <citation type="journal article" date="2019" name="PLoS Negl. Trop. Dis.">
        <title>Revisiting the worldwide diversity of Leptospira species in the environment.</title>
        <authorList>
            <person name="Vincent A.T."/>
            <person name="Schiettekatte O."/>
            <person name="Bourhy P."/>
            <person name="Veyrier F.J."/>
            <person name="Picardeau M."/>
        </authorList>
    </citation>
    <scope>NUCLEOTIDE SEQUENCE [LARGE SCALE GENOMIC DNA]</scope>
    <source>
        <strain evidence="8">201800277</strain>
    </source>
</reference>
<dbReference type="PROSITE" id="PS00099">
    <property type="entry name" value="THIOLASE_3"/>
    <property type="match status" value="1"/>
</dbReference>
<evidence type="ECO:0000256" key="3">
    <source>
        <dbReference type="ARBA" id="ARBA00023315"/>
    </source>
</evidence>
<accession>A0A2M9Y469</accession>